<dbReference type="InterPro" id="IPR036227">
    <property type="entry name" value="Ribosomal_uL15/eL18_sf"/>
</dbReference>
<reference evidence="5 6" key="1">
    <citation type="submission" date="2024-04" db="EMBL/GenBank/DDBJ databases">
        <title>The reference genome of an endangered Asteraceae, Deinandra increscens subsp. villosa, native to the Central Coast of California.</title>
        <authorList>
            <person name="Guilliams M."/>
            <person name="Hasenstab-Lehman K."/>
            <person name="Meyer R."/>
            <person name="Mcevoy S."/>
        </authorList>
    </citation>
    <scope>NUCLEOTIDE SEQUENCE [LARGE SCALE GENOMIC DNA]</scope>
    <source>
        <tissue evidence="5">Leaf</tissue>
    </source>
</reference>
<dbReference type="GO" id="GO:0003735">
    <property type="term" value="F:structural constituent of ribosome"/>
    <property type="evidence" value="ECO:0007669"/>
    <property type="project" value="InterPro"/>
</dbReference>
<accession>A0AAP0GWC5</accession>
<feature type="domain" description="Large ribosomal subunit protein uL15/eL18" evidence="4">
    <location>
        <begin position="59"/>
        <end position="92"/>
    </location>
</feature>
<keyword evidence="3" id="KW-0687">Ribonucleoprotein</keyword>
<evidence type="ECO:0000256" key="3">
    <source>
        <dbReference type="ARBA" id="ARBA00023274"/>
    </source>
</evidence>
<keyword evidence="6" id="KW-1185">Reference proteome</keyword>
<proteinExistence type="inferred from homology"/>
<dbReference type="GO" id="GO:0022625">
    <property type="term" value="C:cytosolic large ribosomal subunit"/>
    <property type="evidence" value="ECO:0007669"/>
    <property type="project" value="TreeGrafter"/>
</dbReference>
<dbReference type="GO" id="GO:0003729">
    <property type="term" value="F:mRNA binding"/>
    <property type="evidence" value="ECO:0007669"/>
    <property type="project" value="UniProtKB-ARBA"/>
</dbReference>
<dbReference type="PANTHER" id="PTHR10934:SF2">
    <property type="entry name" value="LARGE RIBOSOMAL SUBUNIT PROTEIN EL18"/>
    <property type="match status" value="1"/>
</dbReference>
<protein>
    <recommendedName>
        <fullName evidence="4">Large ribosomal subunit protein uL15/eL18 domain-containing protein</fullName>
    </recommendedName>
</protein>
<gene>
    <name evidence="5" type="ORF">SSX86_016974</name>
</gene>
<name>A0AAP0GWC5_9ASTR</name>
<dbReference type="InterPro" id="IPR000039">
    <property type="entry name" value="Ribosomal_eL18"/>
</dbReference>
<dbReference type="GO" id="GO:0006412">
    <property type="term" value="P:translation"/>
    <property type="evidence" value="ECO:0007669"/>
    <property type="project" value="InterPro"/>
</dbReference>
<dbReference type="AlphaFoldDB" id="A0AAP0GWC5"/>
<evidence type="ECO:0000256" key="1">
    <source>
        <dbReference type="ARBA" id="ARBA00006815"/>
    </source>
</evidence>
<evidence type="ECO:0000313" key="6">
    <source>
        <dbReference type="Proteomes" id="UP001408789"/>
    </source>
</evidence>
<dbReference type="InterPro" id="IPR021131">
    <property type="entry name" value="Ribosomal_uL15/eL18"/>
</dbReference>
<keyword evidence="2" id="KW-0689">Ribosomal protein</keyword>
<evidence type="ECO:0000259" key="4">
    <source>
        <dbReference type="Pfam" id="PF17135"/>
    </source>
</evidence>
<comment type="caution">
    <text evidence="5">The sequence shown here is derived from an EMBL/GenBank/DDBJ whole genome shotgun (WGS) entry which is preliminary data.</text>
</comment>
<evidence type="ECO:0000256" key="2">
    <source>
        <dbReference type="ARBA" id="ARBA00022980"/>
    </source>
</evidence>
<dbReference type="Proteomes" id="UP001408789">
    <property type="component" value="Unassembled WGS sequence"/>
</dbReference>
<comment type="similarity">
    <text evidence="1">Belongs to the eukaryotic ribosomal protein eL18 family.</text>
</comment>
<dbReference type="EMBL" id="JBCNJP010000018">
    <property type="protein sequence ID" value="KAK9063104.1"/>
    <property type="molecule type" value="Genomic_DNA"/>
</dbReference>
<organism evidence="5 6">
    <name type="scientific">Deinandra increscens subsp. villosa</name>
    <dbReference type="NCBI Taxonomy" id="3103831"/>
    <lineage>
        <taxon>Eukaryota</taxon>
        <taxon>Viridiplantae</taxon>
        <taxon>Streptophyta</taxon>
        <taxon>Embryophyta</taxon>
        <taxon>Tracheophyta</taxon>
        <taxon>Spermatophyta</taxon>
        <taxon>Magnoliopsida</taxon>
        <taxon>eudicotyledons</taxon>
        <taxon>Gunneridae</taxon>
        <taxon>Pentapetalae</taxon>
        <taxon>asterids</taxon>
        <taxon>campanulids</taxon>
        <taxon>Asterales</taxon>
        <taxon>Asteraceae</taxon>
        <taxon>Asteroideae</taxon>
        <taxon>Heliantheae alliance</taxon>
        <taxon>Madieae</taxon>
        <taxon>Madiinae</taxon>
        <taxon>Deinandra</taxon>
    </lineage>
</organism>
<dbReference type="Pfam" id="PF17135">
    <property type="entry name" value="Ribosomal_L18"/>
    <property type="match status" value="1"/>
</dbReference>
<dbReference type="PANTHER" id="PTHR10934">
    <property type="entry name" value="60S RIBOSOMAL PROTEIN L18"/>
    <property type="match status" value="1"/>
</dbReference>
<evidence type="ECO:0000313" key="5">
    <source>
        <dbReference type="EMBL" id="KAK9063104.1"/>
    </source>
</evidence>
<dbReference type="SUPFAM" id="SSF52080">
    <property type="entry name" value="Ribosomal proteins L15p and L18e"/>
    <property type="match status" value="1"/>
</dbReference>
<dbReference type="Gene3D" id="3.100.10.10">
    <property type="match status" value="1"/>
</dbReference>
<sequence length="105" mass="11958">MDTLQLPKILVCTMEALQQDMVATHRPNSSYNHSSHSHRKSQNVEEGYGSATIVYNVFFPSLKITALRFTETARARIEKACGECLTFDQLAFVLLLHRTSYAFFI</sequence>